<gene>
    <name evidence="7" type="ORF">ACFP4F_05510</name>
</gene>
<evidence type="ECO:0000256" key="3">
    <source>
        <dbReference type="ARBA" id="ARBA00022989"/>
    </source>
</evidence>
<dbReference type="RefSeq" id="WP_078648779.1">
    <property type="nucleotide sequence ID" value="NZ_JBHSPX010000002.1"/>
</dbReference>
<dbReference type="PANTHER" id="PTHR11662:SF333">
    <property type="entry name" value="D-GALACTONATE TRANSPORTER"/>
    <property type="match status" value="1"/>
</dbReference>
<feature type="transmembrane region" description="Helical" evidence="5">
    <location>
        <begin position="25"/>
        <end position="42"/>
    </location>
</feature>
<comment type="subcellular location">
    <subcellularLocation>
        <location evidence="1">Cell membrane</location>
        <topology evidence="1">Multi-pass membrane protein</topology>
    </subcellularLocation>
</comment>
<feature type="transmembrane region" description="Helical" evidence="5">
    <location>
        <begin position="421"/>
        <end position="442"/>
    </location>
</feature>
<name>A0ABW1MEX4_9ACTN</name>
<dbReference type="PROSITE" id="PS50850">
    <property type="entry name" value="MFS"/>
    <property type="match status" value="1"/>
</dbReference>
<feature type="transmembrane region" description="Helical" evidence="5">
    <location>
        <begin position="392"/>
        <end position="415"/>
    </location>
</feature>
<reference evidence="8" key="1">
    <citation type="journal article" date="2019" name="Int. J. Syst. Evol. Microbiol.">
        <title>The Global Catalogue of Microorganisms (GCM) 10K type strain sequencing project: providing services to taxonomists for standard genome sequencing and annotation.</title>
        <authorList>
            <consortium name="The Broad Institute Genomics Platform"/>
            <consortium name="The Broad Institute Genome Sequencing Center for Infectious Disease"/>
            <person name="Wu L."/>
            <person name="Ma J."/>
        </authorList>
    </citation>
    <scope>NUCLEOTIDE SEQUENCE [LARGE SCALE GENOMIC DNA]</scope>
    <source>
        <strain evidence="8">CGMCC 1.15180</strain>
    </source>
</reference>
<accession>A0ABW1MEX4</accession>
<feature type="transmembrane region" description="Helical" evidence="5">
    <location>
        <begin position="261"/>
        <end position="281"/>
    </location>
</feature>
<dbReference type="InterPro" id="IPR011701">
    <property type="entry name" value="MFS"/>
</dbReference>
<keyword evidence="8" id="KW-1185">Reference proteome</keyword>
<dbReference type="InterPro" id="IPR020846">
    <property type="entry name" value="MFS_dom"/>
</dbReference>
<keyword evidence="3 5" id="KW-1133">Transmembrane helix</keyword>
<dbReference type="CDD" id="cd17319">
    <property type="entry name" value="MFS_ExuT_GudP_like"/>
    <property type="match status" value="1"/>
</dbReference>
<keyword evidence="4 5" id="KW-0472">Membrane</keyword>
<evidence type="ECO:0000256" key="2">
    <source>
        <dbReference type="ARBA" id="ARBA00022692"/>
    </source>
</evidence>
<evidence type="ECO:0000256" key="4">
    <source>
        <dbReference type="ARBA" id="ARBA00023136"/>
    </source>
</evidence>
<dbReference type="Gene3D" id="1.20.1250.20">
    <property type="entry name" value="MFS general substrate transporter like domains"/>
    <property type="match status" value="2"/>
</dbReference>
<dbReference type="InterPro" id="IPR036259">
    <property type="entry name" value="MFS_trans_sf"/>
</dbReference>
<dbReference type="EMBL" id="JBHSPX010000002">
    <property type="protein sequence ID" value="MFC6061998.1"/>
    <property type="molecule type" value="Genomic_DNA"/>
</dbReference>
<keyword evidence="2 5" id="KW-0812">Transmembrane</keyword>
<dbReference type="PIRSF" id="PIRSF002808">
    <property type="entry name" value="Hexose_phosphate_transp"/>
    <property type="match status" value="1"/>
</dbReference>
<evidence type="ECO:0000259" key="6">
    <source>
        <dbReference type="PROSITE" id="PS50850"/>
    </source>
</evidence>
<feature type="transmembrane region" description="Helical" evidence="5">
    <location>
        <begin position="179"/>
        <end position="201"/>
    </location>
</feature>
<sequence>MSATLRPASPPPVVPDTARPALSRARYGLLACLFVITAINYLDRTNLSVALPHIKDELHLSGTQQGLLLSSFGWAYLLLQVPAGRLIDRIGAKLAFGYALVGWSLATIVVAAARSFVPLVGIRVALGAFEAPAFPSNNRLVVNWFPGRERGRATATYTSGEYIGLAVAAPVLSLLTVHFGWRSVFVITGIVGLLFSVVWFAKVYDRPEHSPKVSTAELAHIRQPDELESAEEIAAAKEQAAVLDTSVWSDLRVLLSNRRLWGMYIGQFASASVLFFFLTWFPSYLVEEKHMGIIKAGFWASAPYLAALVGTMAGGAWSDRMLNSGRFSRTFARKAPVMIGFVLASVIVCANFTNSVPLVITFMSIAFFAQGLMQNSWALFSDAVPRRLTGTGGGVFSFAANAGGVLTPLVIGVIVDRTGSFAWALGYIAIVVLVGLLAYALLIDKVERVEG</sequence>
<protein>
    <submittedName>
        <fullName evidence="7">MFS transporter</fullName>
    </submittedName>
</protein>
<dbReference type="SUPFAM" id="SSF103473">
    <property type="entry name" value="MFS general substrate transporter"/>
    <property type="match status" value="1"/>
</dbReference>
<dbReference type="InterPro" id="IPR050382">
    <property type="entry name" value="MFS_Na/Anion_cotransporter"/>
</dbReference>
<organism evidence="7 8">
    <name type="scientific">Streptomyces ochraceiscleroticus</name>
    <dbReference type="NCBI Taxonomy" id="47761"/>
    <lineage>
        <taxon>Bacteria</taxon>
        <taxon>Bacillati</taxon>
        <taxon>Actinomycetota</taxon>
        <taxon>Actinomycetes</taxon>
        <taxon>Kitasatosporales</taxon>
        <taxon>Streptomycetaceae</taxon>
        <taxon>Streptomyces</taxon>
    </lineage>
</organism>
<feature type="transmembrane region" description="Helical" evidence="5">
    <location>
        <begin position="293"/>
        <end position="314"/>
    </location>
</feature>
<comment type="caution">
    <text evidence="7">The sequence shown here is derived from an EMBL/GenBank/DDBJ whole genome shotgun (WGS) entry which is preliminary data.</text>
</comment>
<dbReference type="PANTHER" id="PTHR11662">
    <property type="entry name" value="SOLUTE CARRIER FAMILY 17"/>
    <property type="match status" value="1"/>
</dbReference>
<evidence type="ECO:0000256" key="1">
    <source>
        <dbReference type="ARBA" id="ARBA00004651"/>
    </source>
</evidence>
<dbReference type="Pfam" id="PF07690">
    <property type="entry name" value="MFS_1"/>
    <property type="match status" value="2"/>
</dbReference>
<proteinExistence type="predicted"/>
<feature type="transmembrane region" description="Helical" evidence="5">
    <location>
        <begin position="95"/>
        <end position="117"/>
    </location>
</feature>
<dbReference type="InterPro" id="IPR000849">
    <property type="entry name" value="Sugar_P_transporter"/>
</dbReference>
<evidence type="ECO:0000313" key="8">
    <source>
        <dbReference type="Proteomes" id="UP001596139"/>
    </source>
</evidence>
<feature type="domain" description="Major facilitator superfamily (MFS) profile" evidence="6">
    <location>
        <begin position="29"/>
        <end position="447"/>
    </location>
</feature>
<dbReference type="Proteomes" id="UP001596139">
    <property type="component" value="Unassembled WGS sequence"/>
</dbReference>
<feature type="transmembrane region" description="Helical" evidence="5">
    <location>
        <begin position="335"/>
        <end position="353"/>
    </location>
</feature>
<evidence type="ECO:0000313" key="7">
    <source>
        <dbReference type="EMBL" id="MFC6061998.1"/>
    </source>
</evidence>
<evidence type="ECO:0000256" key="5">
    <source>
        <dbReference type="SAM" id="Phobius"/>
    </source>
</evidence>